<comment type="caution">
    <text evidence="3">The sequence shown here is derived from an EMBL/GenBank/DDBJ whole genome shotgun (WGS) entry which is preliminary data.</text>
</comment>
<dbReference type="InterPro" id="IPR009506">
    <property type="entry name" value="YjiS-like"/>
</dbReference>
<keyword evidence="1" id="KW-0812">Transmembrane</keyword>
<organism evidence="3 4">
    <name type="scientific">Roseococcus suduntuyensis</name>
    <dbReference type="NCBI Taxonomy" id="455361"/>
    <lineage>
        <taxon>Bacteria</taxon>
        <taxon>Pseudomonadati</taxon>
        <taxon>Pseudomonadota</taxon>
        <taxon>Alphaproteobacteria</taxon>
        <taxon>Acetobacterales</taxon>
        <taxon>Roseomonadaceae</taxon>
        <taxon>Roseococcus</taxon>
    </lineage>
</organism>
<dbReference type="Pfam" id="PF06568">
    <property type="entry name" value="YjiS-like"/>
    <property type="match status" value="1"/>
</dbReference>
<evidence type="ECO:0000259" key="2">
    <source>
        <dbReference type="Pfam" id="PF06568"/>
    </source>
</evidence>
<name>A0A840AE42_9PROT</name>
<proteinExistence type="predicted"/>
<sequence length="111" mass="11897">MDSRITPAEAAMLMPYPHLDRLNAAERAEVLTARARALRAAVILAAITGAFQALGRGFAAMQRRNRTAEELSQLSDRALADIGIARGNIYEIAARPFPQAANDVAGTRHAA</sequence>
<keyword evidence="4" id="KW-1185">Reference proteome</keyword>
<evidence type="ECO:0000256" key="1">
    <source>
        <dbReference type="SAM" id="Phobius"/>
    </source>
</evidence>
<dbReference type="EMBL" id="JACIDJ010000002">
    <property type="protein sequence ID" value="MBB3898484.1"/>
    <property type="molecule type" value="Genomic_DNA"/>
</dbReference>
<gene>
    <name evidence="3" type="ORF">GGQ83_001921</name>
</gene>
<evidence type="ECO:0000313" key="4">
    <source>
        <dbReference type="Proteomes" id="UP000553193"/>
    </source>
</evidence>
<feature type="domain" description="YjiS-like" evidence="2">
    <location>
        <begin position="58"/>
        <end position="90"/>
    </location>
</feature>
<dbReference type="RefSeq" id="WP_207017939.1">
    <property type="nucleotide sequence ID" value="NZ_JACIDJ010000002.1"/>
</dbReference>
<evidence type="ECO:0000313" key="3">
    <source>
        <dbReference type="EMBL" id="MBB3898484.1"/>
    </source>
</evidence>
<dbReference type="AlphaFoldDB" id="A0A840AE42"/>
<keyword evidence="1" id="KW-1133">Transmembrane helix</keyword>
<protein>
    <submittedName>
        <fullName evidence="3">Uncharacterized protein YjiS (DUF1127 family)</fullName>
    </submittedName>
</protein>
<dbReference type="Proteomes" id="UP000553193">
    <property type="component" value="Unassembled WGS sequence"/>
</dbReference>
<keyword evidence="1" id="KW-0472">Membrane</keyword>
<reference evidence="3 4" key="1">
    <citation type="submission" date="2020-08" db="EMBL/GenBank/DDBJ databases">
        <title>Genomic Encyclopedia of Type Strains, Phase IV (KMG-IV): sequencing the most valuable type-strain genomes for metagenomic binning, comparative biology and taxonomic classification.</title>
        <authorList>
            <person name="Goeker M."/>
        </authorList>
    </citation>
    <scope>NUCLEOTIDE SEQUENCE [LARGE SCALE GENOMIC DNA]</scope>
    <source>
        <strain evidence="3 4">DSM 19979</strain>
    </source>
</reference>
<accession>A0A840AE42</accession>
<feature type="transmembrane region" description="Helical" evidence="1">
    <location>
        <begin position="37"/>
        <end position="55"/>
    </location>
</feature>